<evidence type="ECO:0000313" key="2">
    <source>
        <dbReference type="Proteomes" id="UP001348369"/>
    </source>
</evidence>
<evidence type="ECO:0000313" key="1">
    <source>
        <dbReference type="EMBL" id="WSC01758.1"/>
    </source>
</evidence>
<accession>A0ACD4ZTY3</accession>
<protein>
    <submittedName>
        <fullName evidence="1">Uncharacterized protein</fullName>
    </submittedName>
</protein>
<dbReference type="Proteomes" id="UP001348369">
    <property type="component" value="Chromosome"/>
</dbReference>
<gene>
    <name evidence="1" type="ORF">OG835_35270</name>
</gene>
<name>A0ACD4ZTY3_9ACTN</name>
<sequence>MPPALPVPSRRQEQIAQPDRQDGEGEQGVEQYGMFAAHPPQSAGRAGGPAHQWTAPQRVEFGREGLAVRSALEHAPRCAARPALRGAAASHGLAPFSLGPVRTALRSL</sequence>
<proteinExistence type="predicted"/>
<reference evidence="1" key="1">
    <citation type="submission" date="2022-10" db="EMBL/GenBank/DDBJ databases">
        <title>The complete genomes of actinobacterial strains from the NBC collection.</title>
        <authorList>
            <person name="Joergensen T.S."/>
            <person name="Alvarez Arevalo M."/>
            <person name="Sterndorff E.B."/>
            <person name="Faurdal D."/>
            <person name="Vuksanovic O."/>
            <person name="Mourched A.-S."/>
            <person name="Charusanti P."/>
            <person name="Shaw S."/>
            <person name="Blin K."/>
            <person name="Weber T."/>
        </authorList>
    </citation>
    <scope>NUCLEOTIDE SEQUENCE</scope>
    <source>
        <strain evidence="1">NBC 01771</strain>
    </source>
</reference>
<keyword evidence="2" id="KW-1185">Reference proteome</keyword>
<organism evidence="1 2">
    <name type="scientific">Streptomyces scopuliridis</name>
    <dbReference type="NCBI Taxonomy" id="452529"/>
    <lineage>
        <taxon>Bacteria</taxon>
        <taxon>Bacillati</taxon>
        <taxon>Actinomycetota</taxon>
        <taxon>Actinomycetes</taxon>
        <taxon>Kitasatosporales</taxon>
        <taxon>Streptomycetaceae</taxon>
        <taxon>Streptomyces</taxon>
    </lineage>
</organism>
<dbReference type="EMBL" id="CP109109">
    <property type="protein sequence ID" value="WSC01758.1"/>
    <property type="molecule type" value="Genomic_DNA"/>
</dbReference>